<protein>
    <submittedName>
        <fullName evidence="2">RNA-directed RNA polymerase</fullName>
    </submittedName>
</protein>
<organism evidence="1 2">
    <name type="scientific">Steinernema glaseri</name>
    <dbReference type="NCBI Taxonomy" id="37863"/>
    <lineage>
        <taxon>Eukaryota</taxon>
        <taxon>Metazoa</taxon>
        <taxon>Ecdysozoa</taxon>
        <taxon>Nematoda</taxon>
        <taxon>Chromadorea</taxon>
        <taxon>Rhabditida</taxon>
        <taxon>Tylenchina</taxon>
        <taxon>Panagrolaimomorpha</taxon>
        <taxon>Strongyloidoidea</taxon>
        <taxon>Steinernematidae</taxon>
        <taxon>Steinernema</taxon>
    </lineage>
</organism>
<evidence type="ECO:0000313" key="1">
    <source>
        <dbReference type="Proteomes" id="UP000095287"/>
    </source>
</evidence>
<reference evidence="2" key="1">
    <citation type="submission" date="2016-11" db="UniProtKB">
        <authorList>
            <consortium name="WormBaseParasite"/>
        </authorList>
    </citation>
    <scope>IDENTIFICATION</scope>
</reference>
<dbReference type="Proteomes" id="UP000095287">
    <property type="component" value="Unplaced"/>
</dbReference>
<dbReference type="WBParaSite" id="L893_g19646.t1">
    <property type="protein sequence ID" value="L893_g19646.t1"/>
    <property type="gene ID" value="L893_g19646"/>
</dbReference>
<dbReference type="AlphaFoldDB" id="A0A1I7YTQ5"/>
<evidence type="ECO:0000313" key="2">
    <source>
        <dbReference type="WBParaSite" id="L893_g19646.t1"/>
    </source>
</evidence>
<proteinExistence type="predicted"/>
<name>A0A1I7YTQ5_9BILA</name>
<sequence>MTIRPKLLILNAPIDPKNGSMLRMVKQRLWLYAFKCSKRKCALRAFTLFNVGQFDCQYGPNSFSSHSEAAASLQLLVGAPDADLDRVEEGGAGGVGADVGLDDAGDALDLAHVVAGQRAVHDARVVALGEVGAPVGRLDAHVAVQVGGRGVVEDGP</sequence>
<accession>A0A1I7YTQ5</accession>
<keyword evidence="1" id="KW-1185">Reference proteome</keyword>